<evidence type="ECO:0000313" key="1">
    <source>
        <dbReference type="EMBL" id="WVZ88405.1"/>
    </source>
</evidence>
<gene>
    <name evidence="1" type="ORF">U9M48_034931</name>
</gene>
<evidence type="ECO:0000313" key="2">
    <source>
        <dbReference type="Proteomes" id="UP001341281"/>
    </source>
</evidence>
<organism evidence="1 2">
    <name type="scientific">Paspalum notatum var. saurae</name>
    <dbReference type="NCBI Taxonomy" id="547442"/>
    <lineage>
        <taxon>Eukaryota</taxon>
        <taxon>Viridiplantae</taxon>
        <taxon>Streptophyta</taxon>
        <taxon>Embryophyta</taxon>
        <taxon>Tracheophyta</taxon>
        <taxon>Spermatophyta</taxon>
        <taxon>Magnoliopsida</taxon>
        <taxon>Liliopsida</taxon>
        <taxon>Poales</taxon>
        <taxon>Poaceae</taxon>
        <taxon>PACMAD clade</taxon>
        <taxon>Panicoideae</taxon>
        <taxon>Andropogonodae</taxon>
        <taxon>Paspaleae</taxon>
        <taxon>Paspalinae</taxon>
        <taxon>Paspalum</taxon>
    </lineage>
</organism>
<dbReference type="AlphaFoldDB" id="A0AAQ3X7U1"/>
<protein>
    <submittedName>
        <fullName evidence="1">Uncharacterized protein</fullName>
    </submittedName>
</protein>
<name>A0AAQ3X7U1_PASNO</name>
<sequence>MKKLGIGSMLGCGAATKLGPACSTWRSCDFAVSISMSSLLPVLLLSPSSAMELVLACDGGGRGFLCAADNDAARLIDGRFEECWSGYVPAAFAGFLCASHLSTESARPDLGDGVFPCRDSREEEQLLPDGENAGLLAGLILRASHLSPESARPAGFFGGDLGRMATRGGGVSRGIIIFHLGGVGSNAGRAACAMARCTRPRANVTAMARSLLGRSTMGRGD</sequence>
<keyword evidence="2" id="KW-1185">Reference proteome</keyword>
<reference evidence="1 2" key="1">
    <citation type="submission" date="2024-02" db="EMBL/GenBank/DDBJ databases">
        <title>High-quality chromosome-scale genome assembly of Pensacola bahiagrass (Paspalum notatum Flugge var. saurae).</title>
        <authorList>
            <person name="Vega J.M."/>
            <person name="Podio M."/>
            <person name="Orjuela J."/>
            <person name="Siena L.A."/>
            <person name="Pessino S.C."/>
            <person name="Combes M.C."/>
            <person name="Mariac C."/>
            <person name="Albertini E."/>
            <person name="Pupilli F."/>
            <person name="Ortiz J.P.A."/>
            <person name="Leblanc O."/>
        </authorList>
    </citation>
    <scope>NUCLEOTIDE SEQUENCE [LARGE SCALE GENOMIC DNA]</scope>
    <source>
        <strain evidence="1">R1</strain>
        <tissue evidence="1">Leaf</tissue>
    </source>
</reference>
<dbReference type="Proteomes" id="UP001341281">
    <property type="component" value="Chromosome 08"/>
</dbReference>
<dbReference type="EMBL" id="CP144752">
    <property type="protein sequence ID" value="WVZ88405.1"/>
    <property type="molecule type" value="Genomic_DNA"/>
</dbReference>
<accession>A0AAQ3X7U1</accession>
<proteinExistence type="predicted"/>